<dbReference type="Proteomes" id="UP001277761">
    <property type="component" value="Unassembled WGS sequence"/>
</dbReference>
<dbReference type="EMBL" id="JAXAVX010000002">
    <property type="protein sequence ID" value="MDX8151247.1"/>
    <property type="molecule type" value="Genomic_DNA"/>
</dbReference>
<organism evidence="3 4">
    <name type="scientific">Patulibacter brassicae</name>
    <dbReference type="NCBI Taxonomy" id="1705717"/>
    <lineage>
        <taxon>Bacteria</taxon>
        <taxon>Bacillati</taxon>
        <taxon>Actinomycetota</taxon>
        <taxon>Thermoleophilia</taxon>
        <taxon>Solirubrobacterales</taxon>
        <taxon>Patulibacteraceae</taxon>
        <taxon>Patulibacter</taxon>
    </lineage>
</organism>
<reference evidence="3 4" key="1">
    <citation type="submission" date="2023-11" db="EMBL/GenBank/DDBJ databases">
        <authorList>
            <person name="Xu M."/>
            <person name="Jiang T."/>
        </authorList>
    </citation>
    <scope>NUCLEOTIDE SEQUENCE [LARGE SCALE GENOMIC DNA]</scope>
    <source>
        <strain evidence="3 4">SD</strain>
    </source>
</reference>
<dbReference type="InterPro" id="IPR025951">
    <property type="entry name" value="GXWXG_dom"/>
</dbReference>
<feature type="domain" description="GXWXG" evidence="1">
    <location>
        <begin position="30"/>
        <end position="87"/>
    </location>
</feature>
<evidence type="ECO:0000313" key="4">
    <source>
        <dbReference type="Proteomes" id="UP001277761"/>
    </source>
</evidence>
<gene>
    <name evidence="3" type="ORF">SK069_06570</name>
</gene>
<dbReference type="InterPro" id="IPR025568">
    <property type="entry name" value="DUF4334"/>
</dbReference>
<feature type="domain" description="DUF4334" evidence="2">
    <location>
        <begin position="96"/>
        <end position="151"/>
    </location>
</feature>
<protein>
    <submittedName>
        <fullName evidence="3">DUF4334 domain-containing protein</fullName>
    </submittedName>
</protein>
<accession>A0ABU4VIS3</accession>
<dbReference type="Pfam" id="PF14231">
    <property type="entry name" value="GXWXG"/>
    <property type="match status" value="1"/>
</dbReference>
<name>A0ABU4VIS3_9ACTN</name>
<comment type="caution">
    <text evidence="3">The sequence shown here is derived from an EMBL/GenBank/DDBJ whole genome shotgun (WGS) entry which is preliminary data.</text>
</comment>
<keyword evidence="4" id="KW-1185">Reference proteome</keyword>
<evidence type="ECO:0000259" key="1">
    <source>
        <dbReference type="Pfam" id="PF14231"/>
    </source>
</evidence>
<dbReference type="Gene3D" id="2.40.128.580">
    <property type="entry name" value="GXWXG domain"/>
    <property type="match status" value="1"/>
</dbReference>
<evidence type="ECO:0000259" key="2">
    <source>
        <dbReference type="Pfam" id="PF14232"/>
    </source>
</evidence>
<dbReference type="RefSeq" id="WP_319953397.1">
    <property type="nucleotide sequence ID" value="NZ_JAXAVX010000002.1"/>
</dbReference>
<proteinExistence type="predicted"/>
<dbReference type="Pfam" id="PF14232">
    <property type="entry name" value="DUF4334"/>
    <property type="match status" value="1"/>
</dbReference>
<evidence type="ECO:0000313" key="3">
    <source>
        <dbReference type="EMBL" id="MDX8151247.1"/>
    </source>
</evidence>
<sequence>MAPTTTHTPQALLAAAAAGDPVELEAVLTVFDALPAVDVEAMIGEWDGTIVRTGHRGEGRLAQLGWVGKTFRAPDDVDPIVGHDAAGERVASPVLGAASLRRVAYRGITTATMIYDHHPILDHFRAIDADTVLGLMDAKGDDEPLAFLLRRV</sequence>